<evidence type="ECO:0000313" key="5">
    <source>
        <dbReference type="Proteomes" id="UP001057291"/>
    </source>
</evidence>
<dbReference type="PANTHER" id="PTHR10204:SF34">
    <property type="entry name" value="NAD(P)H DEHYDROGENASE [QUINONE] 1 ISOFORM 1"/>
    <property type="match status" value="1"/>
</dbReference>
<dbReference type="Gene3D" id="3.40.50.360">
    <property type="match status" value="1"/>
</dbReference>
<gene>
    <name evidence="4" type="ORF">DNHGIG_09740</name>
</gene>
<dbReference type="RefSeq" id="WP_282198626.1">
    <property type="nucleotide sequence ID" value="NZ_BOQE01000001.1"/>
</dbReference>
<dbReference type="Proteomes" id="UP001057291">
    <property type="component" value="Unassembled WGS sequence"/>
</dbReference>
<dbReference type="Pfam" id="PF02525">
    <property type="entry name" value="Flavodoxin_2"/>
    <property type="match status" value="1"/>
</dbReference>
<sequence>MNALIVYAHPEPKSFNGALKDLAVRFLTEQGHQVQVSDLYAMNFKAVADREDFVELSNPEFFKYQLEQIHASQNGLFSPDIAAEMEKLRWADFVLFQFPLWWFSVPAILKGWIDRVFAMGFVYGGGMWYDKGGLKGKKAMLSLTTGGPAHIYSKDGINGDIDQILFPIHHGMLFFSGMEVLPPFIAWSVASASDEQRERYLEEFKQRLLTIESTEPIPFHPLSHYGENLQLKDEYKD</sequence>
<dbReference type="InterPro" id="IPR029039">
    <property type="entry name" value="Flavoprotein-like_sf"/>
</dbReference>
<comment type="similarity">
    <text evidence="1">Belongs to the NAD(P)H dehydrogenase (quinone) family.</text>
</comment>
<dbReference type="FunFam" id="3.40.50.360:FF:000054">
    <property type="entry name" value="NAD(P)H dehydrogenase, quinone 1"/>
    <property type="match status" value="1"/>
</dbReference>
<evidence type="ECO:0000313" key="4">
    <source>
        <dbReference type="EMBL" id="GIM45425.1"/>
    </source>
</evidence>
<accession>A0AAV4LC91</accession>
<keyword evidence="2" id="KW-0560">Oxidoreductase</keyword>
<comment type="caution">
    <text evidence="4">The sequence shown here is derived from an EMBL/GenBank/DDBJ whole genome shotgun (WGS) entry which is preliminary data.</text>
</comment>
<keyword evidence="5" id="KW-1185">Reference proteome</keyword>
<feature type="domain" description="Flavodoxin-like fold" evidence="3">
    <location>
        <begin position="1"/>
        <end position="208"/>
    </location>
</feature>
<dbReference type="AlphaFoldDB" id="A0AAV4LC91"/>
<reference evidence="4" key="1">
    <citation type="journal article" date="2023" name="Int. J. Syst. Evol. Microbiol.">
        <title>Collibacillus ludicampi gen. nov., sp. nov., a new soil bacterium of the family Alicyclobacillaceae.</title>
        <authorList>
            <person name="Jojima T."/>
            <person name="Ioku Y."/>
            <person name="Fukuta Y."/>
            <person name="Shirasaka N."/>
            <person name="Matsumura Y."/>
            <person name="Mori M."/>
        </authorList>
    </citation>
    <scope>NUCLEOTIDE SEQUENCE</scope>
    <source>
        <strain evidence="4">TP075</strain>
    </source>
</reference>
<protein>
    <submittedName>
        <fullName evidence="4">NAD(P)H dehydrogenase</fullName>
    </submittedName>
</protein>
<dbReference type="GO" id="GO:0005829">
    <property type="term" value="C:cytosol"/>
    <property type="evidence" value="ECO:0007669"/>
    <property type="project" value="TreeGrafter"/>
</dbReference>
<dbReference type="EMBL" id="BOQE01000001">
    <property type="protein sequence ID" value="GIM45425.1"/>
    <property type="molecule type" value="Genomic_DNA"/>
</dbReference>
<organism evidence="4 5">
    <name type="scientific">Collibacillus ludicampi</name>
    <dbReference type="NCBI Taxonomy" id="2771369"/>
    <lineage>
        <taxon>Bacteria</taxon>
        <taxon>Bacillati</taxon>
        <taxon>Bacillota</taxon>
        <taxon>Bacilli</taxon>
        <taxon>Bacillales</taxon>
        <taxon>Alicyclobacillaceae</taxon>
        <taxon>Collibacillus</taxon>
    </lineage>
</organism>
<dbReference type="PANTHER" id="PTHR10204">
    <property type="entry name" value="NAD P H OXIDOREDUCTASE-RELATED"/>
    <property type="match status" value="1"/>
</dbReference>
<name>A0AAV4LC91_9BACL</name>
<evidence type="ECO:0000256" key="1">
    <source>
        <dbReference type="ARBA" id="ARBA00006252"/>
    </source>
</evidence>
<evidence type="ECO:0000256" key="2">
    <source>
        <dbReference type="ARBA" id="ARBA00023002"/>
    </source>
</evidence>
<dbReference type="GO" id="GO:0003955">
    <property type="term" value="F:NAD(P)H dehydrogenase (quinone) activity"/>
    <property type="evidence" value="ECO:0007669"/>
    <property type="project" value="TreeGrafter"/>
</dbReference>
<dbReference type="SUPFAM" id="SSF52218">
    <property type="entry name" value="Flavoproteins"/>
    <property type="match status" value="1"/>
</dbReference>
<evidence type="ECO:0000259" key="3">
    <source>
        <dbReference type="Pfam" id="PF02525"/>
    </source>
</evidence>
<dbReference type="InterPro" id="IPR003680">
    <property type="entry name" value="Flavodoxin_fold"/>
</dbReference>
<proteinExistence type="inferred from homology"/>
<dbReference type="InterPro" id="IPR051545">
    <property type="entry name" value="NAD(P)H_dehydrogenase_qn"/>
</dbReference>